<dbReference type="RefSeq" id="WP_255388818.1">
    <property type="nucleotide sequence ID" value="NZ_CP101508.1"/>
</dbReference>
<proteinExistence type="predicted"/>
<evidence type="ECO:0000313" key="2">
    <source>
        <dbReference type="EMBL" id="UTV27599.1"/>
    </source>
</evidence>
<sequence length="162" mass="17765">MKYRHIALVLCAMSLVGGANAAGLKVKAKQLVSQDVVESEVARVQQKCGNAELKASIDWQAWSGYDYQEARVDPVNVAGWVGGQVNNIYDDMVALCTTIDHAELYKAEFSKLKKLNFSGQSKITERDTSFSLSPDGTELNIKLNGNGTYNSKFAKLLQDAWG</sequence>
<accession>A0ABY5GES0</accession>
<evidence type="ECO:0000313" key="3">
    <source>
        <dbReference type="Proteomes" id="UP001057998"/>
    </source>
</evidence>
<protein>
    <submittedName>
        <fullName evidence="2">Uncharacterized protein</fullName>
    </submittedName>
</protein>
<reference evidence="2" key="1">
    <citation type="submission" date="2022-07" db="EMBL/GenBank/DDBJ databases">
        <title>Genome sequencing of Photobacterium atrarenae GJH2-4.</title>
        <authorList>
            <person name="Park S.-J."/>
        </authorList>
    </citation>
    <scope>NUCLEOTIDE SEQUENCE</scope>
    <source>
        <strain evidence="2">GJH2-4</strain>
    </source>
</reference>
<feature type="chain" id="PRO_5047351135" evidence="1">
    <location>
        <begin position="22"/>
        <end position="162"/>
    </location>
</feature>
<keyword evidence="3" id="KW-1185">Reference proteome</keyword>
<keyword evidence="1" id="KW-0732">Signal</keyword>
<dbReference type="Proteomes" id="UP001057998">
    <property type="component" value="Chromosome 1"/>
</dbReference>
<gene>
    <name evidence="2" type="ORF">NNL38_15065</name>
</gene>
<dbReference type="EMBL" id="CP101508">
    <property type="protein sequence ID" value="UTV27599.1"/>
    <property type="molecule type" value="Genomic_DNA"/>
</dbReference>
<organism evidence="2 3">
    <name type="scientific">Photobacterium atrarenae</name>
    <dbReference type="NCBI Taxonomy" id="865757"/>
    <lineage>
        <taxon>Bacteria</taxon>
        <taxon>Pseudomonadati</taxon>
        <taxon>Pseudomonadota</taxon>
        <taxon>Gammaproteobacteria</taxon>
        <taxon>Vibrionales</taxon>
        <taxon>Vibrionaceae</taxon>
        <taxon>Photobacterium</taxon>
    </lineage>
</organism>
<name>A0ABY5GES0_9GAMM</name>
<feature type="signal peptide" evidence="1">
    <location>
        <begin position="1"/>
        <end position="21"/>
    </location>
</feature>
<evidence type="ECO:0000256" key="1">
    <source>
        <dbReference type="SAM" id="SignalP"/>
    </source>
</evidence>